<evidence type="ECO:0000313" key="2">
    <source>
        <dbReference type="Proteomes" id="UP000694844"/>
    </source>
</evidence>
<organism evidence="2 3">
    <name type="scientific">Crassostrea virginica</name>
    <name type="common">Eastern oyster</name>
    <dbReference type="NCBI Taxonomy" id="6565"/>
    <lineage>
        <taxon>Eukaryota</taxon>
        <taxon>Metazoa</taxon>
        <taxon>Spiralia</taxon>
        <taxon>Lophotrochozoa</taxon>
        <taxon>Mollusca</taxon>
        <taxon>Bivalvia</taxon>
        <taxon>Autobranchia</taxon>
        <taxon>Pteriomorphia</taxon>
        <taxon>Ostreida</taxon>
        <taxon>Ostreoidea</taxon>
        <taxon>Ostreidae</taxon>
        <taxon>Crassostrea</taxon>
    </lineage>
</organism>
<gene>
    <name evidence="3" type="primary">LOC111137031</name>
</gene>
<dbReference type="Proteomes" id="UP000694844">
    <property type="component" value="Chromosome 5"/>
</dbReference>
<dbReference type="AlphaFoldDB" id="A0A8B8EVG3"/>
<feature type="signal peptide" evidence="1">
    <location>
        <begin position="1"/>
        <end position="21"/>
    </location>
</feature>
<dbReference type="Gene3D" id="3.90.1720.30">
    <property type="entry name" value="PPPDE domains"/>
    <property type="match status" value="1"/>
</dbReference>
<dbReference type="KEGG" id="cvn:111137031"/>
<accession>A0A8B8EVG3</accession>
<protein>
    <submittedName>
        <fullName evidence="3">Uncharacterized protein LOC111137031</fullName>
    </submittedName>
</protein>
<dbReference type="InterPro" id="IPR042266">
    <property type="entry name" value="PPPDE_sf"/>
</dbReference>
<feature type="chain" id="PRO_5034249101" evidence="1">
    <location>
        <begin position="22"/>
        <end position="159"/>
    </location>
</feature>
<reference evidence="3" key="1">
    <citation type="submission" date="2025-08" db="UniProtKB">
        <authorList>
            <consortium name="RefSeq"/>
        </authorList>
    </citation>
    <scope>IDENTIFICATION</scope>
    <source>
        <tissue evidence="3">Whole sample</tissue>
    </source>
</reference>
<proteinExistence type="predicted"/>
<dbReference type="GeneID" id="111137031"/>
<keyword evidence="1" id="KW-0732">Signal</keyword>
<dbReference type="OrthoDB" id="6082640at2759"/>
<evidence type="ECO:0000313" key="3">
    <source>
        <dbReference type="RefSeq" id="XP_022343966.1"/>
    </source>
</evidence>
<name>A0A8B8EVG3_CRAVI</name>
<dbReference type="RefSeq" id="XP_022343966.1">
    <property type="nucleotide sequence ID" value="XM_022488258.1"/>
</dbReference>
<sequence length="159" mass="18079">MRLLVVVAIFVVILQSVQVHAWFLGKSHSQCHGGKPYYFGTTDLLCKLGRRSYRSAPSRFSLGLSHGWILYDGEYFEWGVSGLSYHYGSSLTDGERCKTQRESEPAGYSQLDKTCIEKCARSYRGKYGSYNLLTNNCHDFANKISEVLCNYTECPSWCQ</sequence>
<evidence type="ECO:0000256" key="1">
    <source>
        <dbReference type="SAM" id="SignalP"/>
    </source>
</evidence>
<keyword evidence="2" id="KW-1185">Reference proteome</keyword>